<dbReference type="Proteomes" id="UP000031443">
    <property type="component" value="Unassembled WGS sequence"/>
</dbReference>
<name>M7B5N2_CHEMY</name>
<gene>
    <name evidence="1" type="ORF">UY3_12010</name>
</gene>
<dbReference type="EMBL" id="KB548129">
    <property type="protein sequence ID" value="EMP30815.1"/>
    <property type="molecule type" value="Genomic_DNA"/>
</dbReference>
<proteinExistence type="predicted"/>
<keyword evidence="2" id="KW-1185">Reference proteome</keyword>
<evidence type="ECO:0000313" key="1">
    <source>
        <dbReference type="EMBL" id="EMP30815.1"/>
    </source>
</evidence>
<organism evidence="1 2">
    <name type="scientific">Chelonia mydas</name>
    <name type="common">Green sea-turtle</name>
    <name type="synonym">Chelonia agassizi</name>
    <dbReference type="NCBI Taxonomy" id="8469"/>
    <lineage>
        <taxon>Eukaryota</taxon>
        <taxon>Metazoa</taxon>
        <taxon>Chordata</taxon>
        <taxon>Craniata</taxon>
        <taxon>Vertebrata</taxon>
        <taxon>Euteleostomi</taxon>
        <taxon>Archelosauria</taxon>
        <taxon>Testudinata</taxon>
        <taxon>Testudines</taxon>
        <taxon>Cryptodira</taxon>
        <taxon>Durocryptodira</taxon>
        <taxon>Americhelydia</taxon>
        <taxon>Chelonioidea</taxon>
        <taxon>Cheloniidae</taxon>
        <taxon>Chelonia</taxon>
    </lineage>
</organism>
<evidence type="ECO:0000313" key="2">
    <source>
        <dbReference type="Proteomes" id="UP000031443"/>
    </source>
</evidence>
<protein>
    <submittedName>
        <fullName evidence="1">Uncharacterized protein</fullName>
    </submittedName>
</protein>
<dbReference type="AlphaFoldDB" id="M7B5N2"/>
<accession>M7B5N2</accession>
<reference evidence="2" key="1">
    <citation type="journal article" date="2013" name="Nat. Genet.">
        <title>The draft genomes of soft-shell turtle and green sea turtle yield insights into the development and evolution of the turtle-specific body plan.</title>
        <authorList>
            <person name="Wang Z."/>
            <person name="Pascual-Anaya J."/>
            <person name="Zadissa A."/>
            <person name="Li W."/>
            <person name="Niimura Y."/>
            <person name="Huang Z."/>
            <person name="Li C."/>
            <person name="White S."/>
            <person name="Xiong Z."/>
            <person name="Fang D."/>
            <person name="Wang B."/>
            <person name="Ming Y."/>
            <person name="Chen Y."/>
            <person name="Zheng Y."/>
            <person name="Kuraku S."/>
            <person name="Pignatelli M."/>
            <person name="Herrero J."/>
            <person name="Beal K."/>
            <person name="Nozawa M."/>
            <person name="Li Q."/>
            <person name="Wang J."/>
            <person name="Zhang H."/>
            <person name="Yu L."/>
            <person name="Shigenobu S."/>
            <person name="Wang J."/>
            <person name="Liu J."/>
            <person name="Flicek P."/>
            <person name="Searle S."/>
            <person name="Wang J."/>
            <person name="Kuratani S."/>
            <person name="Yin Y."/>
            <person name="Aken B."/>
            <person name="Zhang G."/>
            <person name="Irie N."/>
        </authorList>
    </citation>
    <scope>NUCLEOTIDE SEQUENCE [LARGE SCALE GENOMIC DNA]</scope>
</reference>
<sequence length="132" mass="15400">MDSAQLYTIVVSITNISRLILQYSHSRYRSRCVEQCDAMQAALLEDIEQSNSQLLATVTHHLDTVVCRFWAWETSTDWWDRIVMQLWHDEQNFQMHKATFQELCDELSPALKHSNTKMRAALTVEKQVAKAL</sequence>